<dbReference type="RefSeq" id="WP_016194726.1">
    <property type="nucleotide sequence ID" value="NZ_AQPN01000055.1"/>
</dbReference>
<dbReference type="STRING" id="1150600.ADIARSV_1490"/>
<proteinExistence type="predicted"/>
<feature type="chain" id="PRO_5004472308" evidence="1">
    <location>
        <begin position="23"/>
        <end position="430"/>
    </location>
</feature>
<evidence type="ECO:0000313" key="3">
    <source>
        <dbReference type="Proteomes" id="UP000014174"/>
    </source>
</evidence>
<dbReference type="PATRIC" id="fig|1150600.3.peg.1460"/>
<evidence type="ECO:0000313" key="2">
    <source>
        <dbReference type="EMBL" id="EOR95338.1"/>
    </source>
</evidence>
<protein>
    <submittedName>
        <fullName evidence="2">Putative outer membrane protein</fullName>
    </submittedName>
</protein>
<sequence length="430" mass="47389">MSRIFKNLVLIFVVSGSFSAYAQTTTSSAYSQFGIGSLNGSLLPQSRAMGGISAGLRKPGSYNNINLANPASYSAIRLTTFDVGLSSEYLSRSRAGDSETDFTGSLSHLLFAVPVSKKSALSFGLIPFSSLGFQSRDRSKLDSTTIDKVYGGDGGLSKFYLGYGVQLGNHLSVGFNAGYVFGKLETTGSTEFPYDYTAYNARKQENSSIGGFNFDYGLQYFTNLSPKLKLTLGYSGSYSPSLDLERSTVVTRYLKSGEGEDVASDTTFFNEAAKSTIKLPMMHTAGFTIEKTNNWLIGADFKYGQWKDYEEAGKNMGLQNSYGIAVGTQITPDINSVGSYLKVIDYRLGFRYDKTYMNIKNTDINDMAITLGFGFPLQASPTRTTFYKVNFSAELGQRGPESMSLVRERYVNFSLGFTLNDQWFRKYKFD</sequence>
<evidence type="ECO:0000256" key="1">
    <source>
        <dbReference type="SAM" id="SignalP"/>
    </source>
</evidence>
<dbReference type="Proteomes" id="UP000014174">
    <property type="component" value="Unassembled WGS sequence"/>
</dbReference>
<reference evidence="2 3" key="1">
    <citation type="journal article" date="2013" name="Genome Announc.">
        <title>Draft Genome Sequence of Arcticibacter svalbardensis Strain MN12-7T, a Member of the Family Sphingobacteriaceae Isolated from an Arctic Soil Sample.</title>
        <authorList>
            <person name="Shivaji S."/>
            <person name="Ara S."/>
            <person name="Prasad S."/>
            <person name="Manasa B.P."/>
            <person name="Begum Z."/>
            <person name="Singh A."/>
            <person name="Kumar Pinnaka A."/>
        </authorList>
    </citation>
    <scope>NUCLEOTIDE SEQUENCE [LARGE SCALE GENOMIC DNA]</scope>
    <source>
        <strain evidence="2 3">MN12-7</strain>
    </source>
</reference>
<feature type="signal peptide" evidence="1">
    <location>
        <begin position="1"/>
        <end position="22"/>
    </location>
</feature>
<comment type="caution">
    <text evidence="2">The sequence shown here is derived from an EMBL/GenBank/DDBJ whole genome shotgun (WGS) entry which is preliminary data.</text>
</comment>
<dbReference type="EMBL" id="AQPN01000055">
    <property type="protein sequence ID" value="EOR95338.1"/>
    <property type="molecule type" value="Genomic_DNA"/>
</dbReference>
<dbReference type="AlphaFoldDB" id="R9GUH6"/>
<keyword evidence="1" id="KW-0732">Signal</keyword>
<name>R9GUH6_9SPHI</name>
<keyword evidence="3" id="KW-1185">Reference proteome</keyword>
<dbReference type="eggNOG" id="COG2067">
    <property type="taxonomic scope" value="Bacteria"/>
</dbReference>
<accession>R9GUH6</accession>
<dbReference type="SUPFAM" id="SSF56935">
    <property type="entry name" value="Porins"/>
    <property type="match status" value="1"/>
</dbReference>
<dbReference type="Gene3D" id="2.40.160.60">
    <property type="entry name" value="Outer membrane protein transport protein (OMPP1/FadL/TodX)"/>
    <property type="match status" value="1"/>
</dbReference>
<gene>
    <name evidence="2" type="ORF">ADIARSV_1490</name>
</gene>
<organism evidence="2 3">
    <name type="scientific">Arcticibacter svalbardensis MN12-7</name>
    <dbReference type="NCBI Taxonomy" id="1150600"/>
    <lineage>
        <taxon>Bacteria</taxon>
        <taxon>Pseudomonadati</taxon>
        <taxon>Bacteroidota</taxon>
        <taxon>Sphingobacteriia</taxon>
        <taxon>Sphingobacteriales</taxon>
        <taxon>Sphingobacteriaceae</taxon>
        <taxon>Arcticibacter</taxon>
    </lineage>
</organism>
<dbReference type="OrthoDB" id="1491239at2"/>